<dbReference type="FunFam" id="3.40.50.1360:FF:000001">
    <property type="entry name" value="Ribose-5-phosphate isomerase A"/>
    <property type="match status" value="1"/>
</dbReference>
<dbReference type="CDD" id="cd01398">
    <property type="entry name" value="RPI_A"/>
    <property type="match status" value="1"/>
</dbReference>
<reference evidence="4 5" key="1">
    <citation type="submission" date="2018-08" db="EMBL/GenBank/DDBJ databases">
        <title>Parvularcula sp. SM1705, isolated from surface water of the South Sea China.</title>
        <authorList>
            <person name="Sun L."/>
        </authorList>
    </citation>
    <scope>NUCLEOTIDE SEQUENCE [LARGE SCALE GENOMIC DNA]</scope>
    <source>
        <strain evidence="4 5">SM1705</strain>
    </source>
</reference>
<feature type="binding site" evidence="3">
    <location>
        <begin position="27"/>
        <end position="30"/>
    </location>
    <ligand>
        <name>substrate</name>
    </ligand>
</feature>
<dbReference type="GO" id="GO:0004751">
    <property type="term" value="F:ribose-5-phosphate isomerase activity"/>
    <property type="evidence" value="ECO:0007669"/>
    <property type="project" value="UniProtKB-UniRule"/>
</dbReference>
<dbReference type="SMART" id="SM01134">
    <property type="entry name" value="DeoRC"/>
    <property type="match status" value="1"/>
</dbReference>
<dbReference type="RefSeq" id="WP_116393346.1">
    <property type="nucleotide sequence ID" value="NZ_QUQO01000002.1"/>
</dbReference>
<dbReference type="Gene3D" id="3.40.50.1360">
    <property type="match status" value="1"/>
</dbReference>
<dbReference type="PANTHER" id="PTHR11934">
    <property type="entry name" value="RIBOSE-5-PHOSPHATE ISOMERASE"/>
    <property type="match status" value="1"/>
</dbReference>
<accession>A0A371R871</accession>
<dbReference type="GO" id="GO:0009052">
    <property type="term" value="P:pentose-phosphate shunt, non-oxidative branch"/>
    <property type="evidence" value="ECO:0007669"/>
    <property type="project" value="UniProtKB-UniRule"/>
</dbReference>
<dbReference type="FunCoup" id="A0A371R871">
    <property type="interactions" value="426"/>
</dbReference>
<dbReference type="NCBIfam" id="TIGR00021">
    <property type="entry name" value="rpiA"/>
    <property type="match status" value="1"/>
</dbReference>
<dbReference type="UniPathway" id="UPA00115">
    <property type="reaction ID" value="UER00412"/>
</dbReference>
<gene>
    <name evidence="3 4" type="primary">rpiA</name>
    <name evidence="4" type="ORF">DX908_15250</name>
</gene>
<comment type="caution">
    <text evidence="4">The sequence shown here is derived from an EMBL/GenBank/DDBJ whole genome shotgun (WGS) entry which is preliminary data.</text>
</comment>
<comment type="function">
    <text evidence="3">Catalyzes the reversible conversion of ribose-5-phosphate to ribulose 5-phosphate.</text>
</comment>
<dbReference type="GO" id="GO:0005829">
    <property type="term" value="C:cytosol"/>
    <property type="evidence" value="ECO:0007669"/>
    <property type="project" value="TreeGrafter"/>
</dbReference>
<comment type="catalytic activity">
    <reaction evidence="1 3">
        <text>aldehydo-D-ribose 5-phosphate = D-ribulose 5-phosphate</text>
        <dbReference type="Rhea" id="RHEA:14657"/>
        <dbReference type="ChEBI" id="CHEBI:58121"/>
        <dbReference type="ChEBI" id="CHEBI:58273"/>
        <dbReference type="EC" id="5.3.1.6"/>
    </reaction>
</comment>
<evidence type="ECO:0000313" key="4">
    <source>
        <dbReference type="EMBL" id="RFB01630.1"/>
    </source>
</evidence>
<organism evidence="4 5">
    <name type="scientific">Parvularcula marina</name>
    <dbReference type="NCBI Taxonomy" id="2292771"/>
    <lineage>
        <taxon>Bacteria</taxon>
        <taxon>Pseudomonadati</taxon>
        <taxon>Pseudomonadota</taxon>
        <taxon>Alphaproteobacteria</taxon>
        <taxon>Parvularculales</taxon>
        <taxon>Parvularculaceae</taxon>
        <taxon>Parvularcula</taxon>
    </lineage>
</organism>
<evidence type="ECO:0000256" key="1">
    <source>
        <dbReference type="ARBA" id="ARBA00001713"/>
    </source>
</evidence>
<dbReference type="Gene3D" id="3.30.70.260">
    <property type="match status" value="1"/>
</dbReference>
<dbReference type="InterPro" id="IPR020672">
    <property type="entry name" value="Ribose5P_isomerase_typA_subgr"/>
</dbReference>
<proteinExistence type="inferred from homology"/>
<feature type="binding site" evidence="3">
    <location>
        <position position="123"/>
    </location>
    <ligand>
        <name>substrate</name>
    </ligand>
</feature>
<dbReference type="Pfam" id="PF06026">
    <property type="entry name" value="Rib_5-P_isom_A"/>
    <property type="match status" value="1"/>
</dbReference>
<dbReference type="AlphaFoldDB" id="A0A371R871"/>
<dbReference type="HAMAP" id="MF_00170">
    <property type="entry name" value="Rib_5P_isom_A"/>
    <property type="match status" value="1"/>
</dbReference>
<name>A0A371R871_9PROT</name>
<evidence type="ECO:0000313" key="5">
    <source>
        <dbReference type="Proteomes" id="UP000264589"/>
    </source>
</evidence>
<feature type="binding site" evidence="3">
    <location>
        <begin position="83"/>
        <end position="86"/>
    </location>
    <ligand>
        <name>substrate</name>
    </ligand>
</feature>
<keyword evidence="5" id="KW-1185">Reference proteome</keyword>
<dbReference type="InterPro" id="IPR004788">
    <property type="entry name" value="Ribose5P_isomerase_type_A"/>
</dbReference>
<keyword evidence="2 3" id="KW-0413">Isomerase</keyword>
<sequence>MSTSQKERAALAALELVRDGMTIGLGTGSTAAFFIEGLGRKIREEGLEIEAIPTSQASDALARKAGIELIIPDETTVIDLDVDGADEVSAEGHLIKGGGAALLREKIIARAAKQFVVIADESKSVTELGAFPLPIEIEQFGFALTVRALRDMLAGEGHEGVELSLRHNEEGSFVLSDGGNFIVDAKLGRIREPVALESALNMIPGVVDCGLFIGMADQVIIGTADGIDTRRY</sequence>
<evidence type="ECO:0000256" key="2">
    <source>
        <dbReference type="ARBA" id="ARBA00023235"/>
    </source>
</evidence>
<dbReference type="OrthoDB" id="5870696at2"/>
<dbReference type="SUPFAM" id="SSF75445">
    <property type="entry name" value="D-ribose-5-phosphate isomerase (RpiA), lid domain"/>
    <property type="match status" value="1"/>
</dbReference>
<dbReference type="Proteomes" id="UP000264589">
    <property type="component" value="Unassembled WGS sequence"/>
</dbReference>
<dbReference type="PANTHER" id="PTHR11934:SF0">
    <property type="entry name" value="RIBOSE-5-PHOSPHATE ISOMERASE"/>
    <property type="match status" value="1"/>
</dbReference>
<dbReference type="EMBL" id="QUQO01000002">
    <property type="protein sequence ID" value="RFB01630.1"/>
    <property type="molecule type" value="Genomic_DNA"/>
</dbReference>
<comment type="subunit">
    <text evidence="3">Homodimer.</text>
</comment>
<dbReference type="GO" id="GO:0006014">
    <property type="term" value="P:D-ribose metabolic process"/>
    <property type="evidence" value="ECO:0007669"/>
    <property type="project" value="TreeGrafter"/>
</dbReference>
<dbReference type="SUPFAM" id="SSF100950">
    <property type="entry name" value="NagB/RpiA/CoA transferase-like"/>
    <property type="match status" value="1"/>
</dbReference>
<feature type="binding site" evidence="3">
    <location>
        <begin position="96"/>
        <end position="99"/>
    </location>
    <ligand>
        <name>substrate</name>
    </ligand>
</feature>
<dbReference type="NCBIfam" id="NF001924">
    <property type="entry name" value="PRK00702.1"/>
    <property type="match status" value="1"/>
</dbReference>
<dbReference type="InterPro" id="IPR037171">
    <property type="entry name" value="NagB/RpiA_transferase-like"/>
</dbReference>
<feature type="active site" description="Proton acceptor" evidence="3">
    <location>
        <position position="105"/>
    </location>
</feature>
<protein>
    <recommendedName>
        <fullName evidence="3">Ribose-5-phosphate isomerase A</fullName>
        <ecNumber evidence="3">5.3.1.6</ecNumber>
    </recommendedName>
    <alternativeName>
        <fullName evidence="3">Phosphoriboisomerase A</fullName>
        <shortName evidence="3">PRI</shortName>
    </alternativeName>
</protein>
<dbReference type="EC" id="5.3.1.6" evidence="3"/>
<comment type="similarity">
    <text evidence="3">Belongs to the ribose 5-phosphate isomerase family.</text>
</comment>
<comment type="pathway">
    <text evidence="3">Carbohydrate degradation; pentose phosphate pathway; D-ribose 5-phosphate from D-ribulose 5-phosphate (non-oxidative stage): step 1/1.</text>
</comment>
<dbReference type="InParanoid" id="A0A371R871"/>
<evidence type="ECO:0000256" key="3">
    <source>
        <dbReference type="HAMAP-Rule" id="MF_00170"/>
    </source>
</evidence>